<accession>A0ABR2UQD6</accession>
<keyword evidence="3" id="KW-1185">Reference proteome</keyword>
<organism evidence="2 3">
    <name type="scientific">Seiridium unicorne</name>
    <dbReference type="NCBI Taxonomy" id="138068"/>
    <lineage>
        <taxon>Eukaryota</taxon>
        <taxon>Fungi</taxon>
        <taxon>Dikarya</taxon>
        <taxon>Ascomycota</taxon>
        <taxon>Pezizomycotina</taxon>
        <taxon>Sordariomycetes</taxon>
        <taxon>Xylariomycetidae</taxon>
        <taxon>Amphisphaeriales</taxon>
        <taxon>Sporocadaceae</taxon>
        <taxon>Seiridium</taxon>
    </lineage>
</organism>
<feature type="region of interest" description="Disordered" evidence="1">
    <location>
        <begin position="402"/>
        <end position="422"/>
    </location>
</feature>
<dbReference type="EMBL" id="JARVKF010000403">
    <property type="protein sequence ID" value="KAK9416854.1"/>
    <property type="molecule type" value="Genomic_DNA"/>
</dbReference>
<feature type="region of interest" description="Disordered" evidence="1">
    <location>
        <begin position="651"/>
        <end position="672"/>
    </location>
</feature>
<gene>
    <name evidence="2" type="ORF">SUNI508_09326</name>
</gene>
<feature type="region of interest" description="Disordered" evidence="1">
    <location>
        <begin position="123"/>
        <end position="154"/>
    </location>
</feature>
<dbReference type="InterPro" id="IPR032675">
    <property type="entry name" value="LRR_dom_sf"/>
</dbReference>
<feature type="compositionally biased region" description="Polar residues" evidence="1">
    <location>
        <begin position="13"/>
        <end position="23"/>
    </location>
</feature>
<dbReference type="Gene3D" id="3.80.10.10">
    <property type="entry name" value="Ribonuclease Inhibitor"/>
    <property type="match status" value="1"/>
</dbReference>
<sequence length="806" mass="89358">MQNSLLQPVLSLRPSTPATNQGWDSSNMPPWIFCGVAQAYTPNLLAPPKNGLAHFKFDLEKASITKHQRSQSASIVVDRSSHDESVLISDSTISTHGSHIMGSVMGPAPVNVPRNGGFGPDSYAGGNTAARKARPNSAVMGGHGPVPQPRRMPSMPPGSYAQFDNRPIMYNQMSRPSSSSSNGSSIMTRDSFEASMRSPASTRTSFGSWESHPRRPEYGWQRPAPIKQYRRKAAQPGELFAAMPDEVLDLIMGNLRTLHMGESSFSCATCMMRDLCSVALGSKRLLKVARDALYANIQIVGSDSQTVRKRYKINHGSRMILLRRSLRSNPSIAAIVRTLKVPVQPQGMALDQYLNLVASVVMACPNFEQFHGPHQFYDHNFNRLFHALSTREKLKEMTWVVEPSSSQQHHRRPMADTDPEDLSPQQSAAFLELNMRWSHLTTLSIHCFPGAALTPVSLVSTALSTMPSLQTLHLSHLSQTSFDDTDLLSLPELKTLSLTNMPGITSSGLATFASRPASQSLKSFRLQHMDIDSLAALARVFQGLSSLESFTFVQFSIPVAPEDEVIWLFPYMLSKSLRKLHWDITGLETYANLADSILAKSIAAGGFPQLRILRAPNDPEGLFQNLCKPVERIEKPSDKYRGRGLVATIDVRPNTPRTPTTPGKSPAKSLNAPPPFGLFEPKKASDLHQARLAAQKRLEEARKTPRFTVNVIDEDGTISENWGMAGFMGELGSQIHYHLLPDAGAADENGGLVQFADILDEKREDVQEKEGCTGRWNNYGYINYDKKSQEKWWHTERARWTEIRLS</sequence>
<comment type="caution">
    <text evidence="2">The sequence shown here is derived from an EMBL/GenBank/DDBJ whole genome shotgun (WGS) entry which is preliminary data.</text>
</comment>
<dbReference type="Proteomes" id="UP001408356">
    <property type="component" value="Unassembled WGS sequence"/>
</dbReference>
<feature type="region of interest" description="Disordered" evidence="1">
    <location>
        <begin position="1"/>
        <end position="23"/>
    </location>
</feature>
<evidence type="ECO:0000313" key="2">
    <source>
        <dbReference type="EMBL" id="KAK9416854.1"/>
    </source>
</evidence>
<dbReference type="SUPFAM" id="SSF52047">
    <property type="entry name" value="RNI-like"/>
    <property type="match status" value="1"/>
</dbReference>
<reference evidence="2 3" key="1">
    <citation type="journal article" date="2024" name="J. Plant Pathol.">
        <title>Sequence and assembly of the genome of Seiridium unicorne, isolate CBS 538.82, causal agent of cypress canker disease.</title>
        <authorList>
            <person name="Scali E."/>
            <person name="Rocca G.D."/>
            <person name="Danti R."/>
            <person name="Garbelotto M."/>
            <person name="Barberini S."/>
            <person name="Baroncelli R."/>
            <person name="Emiliani G."/>
        </authorList>
    </citation>
    <scope>NUCLEOTIDE SEQUENCE [LARGE SCALE GENOMIC DNA]</scope>
    <source>
        <strain evidence="2 3">BM-138-508</strain>
    </source>
</reference>
<feature type="region of interest" description="Disordered" evidence="1">
    <location>
        <begin position="170"/>
        <end position="223"/>
    </location>
</feature>
<evidence type="ECO:0000256" key="1">
    <source>
        <dbReference type="SAM" id="MobiDB-lite"/>
    </source>
</evidence>
<feature type="compositionally biased region" description="Polar residues" evidence="1">
    <location>
        <begin position="198"/>
        <end position="208"/>
    </location>
</feature>
<name>A0ABR2UQD6_9PEZI</name>
<evidence type="ECO:0000313" key="3">
    <source>
        <dbReference type="Proteomes" id="UP001408356"/>
    </source>
</evidence>
<feature type="compositionally biased region" description="Low complexity" evidence="1">
    <location>
        <begin position="174"/>
        <end position="185"/>
    </location>
</feature>
<feature type="compositionally biased region" description="Low complexity" evidence="1">
    <location>
        <begin position="652"/>
        <end position="662"/>
    </location>
</feature>
<protein>
    <submittedName>
        <fullName evidence="2">F-box domain-containing protein</fullName>
    </submittedName>
</protein>
<proteinExistence type="predicted"/>